<evidence type="ECO:0000313" key="1">
    <source>
        <dbReference type="EMBL" id="RKH03568.1"/>
    </source>
</evidence>
<dbReference type="RefSeq" id="WP_120602988.1">
    <property type="nucleotide sequence ID" value="NZ_RAWE01000039.1"/>
</dbReference>
<keyword evidence="2" id="KW-1185">Reference proteome</keyword>
<dbReference type="Pfam" id="PF13489">
    <property type="entry name" value="Methyltransf_23"/>
    <property type="match status" value="1"/>
</dbReference>
<evidence type="ECO:0000313" key="2">
    <source>
        <dbReference type="Proteomes" id="UP000268313"/>
    </source>
</evidence>
<dbReference type="Proteomes" id="UP000268313">
    <property type="component" value="Unassembled WGS sequence"/>
</dbReference>
<protein>
    <submittedName>
        <fullName evidence="1">Class I SAM-dependent methyltransferase</fullName>
    </submittedName>
</protein>
<dbReference type="EMBL" id="RAWE01000039">
    <property type="protein sequence ID" value="RKH03568.1"/>
    <property type="molecule type" value="Genomic_DNA"/>
</dbReference>
<dbReference type="OrthoDB" id="5320891at2"/>
<dbReference type="GO" id="GO:0008168">
    <property type="term" value="F:methyltransferase activity"/>
    <property type="evidence" value="ECO:0007669"/>
    <property type="project" value="UniProtKB-KW"/>
</dbReference>
<dbReference type="GO" id="GO:0032259">
    <property type="term" value="P:methylation"/>
    <property type="evidence" value="ECO:0007669"/>
    <property type="project" value="UniProtKB-KW"/>
</dbReference>
<keyword evidence="1" id="KW-0808">Transferase</keyword>
<reference evidence="2" key="1">
    <citation type="submission" date="2018-09" db="EMBL/GenBank/DDBJ databases">
        <authorList>
            <person name="Livingstone P.G."/>
            <person name="Whitworth D.E."/>
        </authorList>
    </citation>
    <scope>NUCLEOTIDE SEQUENCE [LARGE SCALE GENOMIC DNA]</scope>
    <source>
        <strain evidence="2">CA043D</strain>
    </source>
</reference>
<dbReference type="InterPro" id="IPR029063">
    <property type="entry name" value="SAM-dependent_MTases_sf"/>
</dbReference>
<sequence length="287" mass="31428">MSSAGVEAEALRRWAPGLVPLEEGIWTVAERSAAVSYPEDGHVRCRQVEDDSFWFQHRNRCITQVVSAWPPKGPLVDMGGGNGYVAAGLRAAGFPSVVVEPGLGGARQARARGLAPVVCATLEEVGFRPRSLPALGFFDVIEHVEDDARLLTRAWELLEDGGRLYLTVPAFGWLWAEDDVVAGHFRRYTQATLCELLQRTGFAVDFASYLFAPLPLPLWLLRALPSRLGWRSPDAVRERQDLEHGARGGLAAAALRAMLSMEQAWLRGGRRLPLGTSLLVAAHVEGR</sequence>
<dbReference type="SUPFAM" id="SSF53335">
    <property type="entry name" value="S-adenosyl-L-methionine-dependent methyltransferases"/>
    <property type="match status" value="1"/>
</dbReference>
<gene>
    <name evidence="1" type="ORF">D7X32_13710</name>
</gene>
<dbReference type="AlphaFoldDB" id="A0A3A8K5I5"/>
<keyword evidence="1" id="KW-0489">Methyltransferase</keyword>
<proteinExistence type="predicted"/>
<name>A0A3A8K5I5_9BACT</name>
<dbReference type="CDD" id="cd02440">
    <property type="entry name" value="AdoMet_MTases"/>
    <property type="match status" value="1"/>
</dbReference>
<dbReference type="Gene3D" id="3.40.50.150">
    <property type="entry name" value="Vaccinia Virus protein VP39"/>
    <property type="match status" value="1"/>
</dbReference>
<organism evidence="1 2">
    <name type="scientific">Corallococcus carmarthensis</name>
    <dbReference type="NCBI Taxonomy" id="2316728"/>
    <lineage>
        <taxon>Bacteria</taxon>
        <taxon>Pseudomonadati</taxon>
        <taxon>Myxococcota</taxon>
        <taxon>Myxococcia</taxon>
        <taxon>Myxococcales</taxon>
        <taxon>Cystobacterineae</taxon>
        <taxon>Myxococcaceae</taxon>
        <taxon>Corallococcus</taxon>
    </lineage>
</organism>
<comment type="caution">
    <text evidence="1">The sequence shown here is derived from an EMBL/GenBank/DDBJ whole genome shotgun (WGS) entry which is preliminary data.</text>
</comment>
<accession>A0A3A8K5I5</accession>